<dbReference type="EMBL" id="CP151503">
    <property type="protein sequence ID" value="WZN60797.1"/>
    <property type="molecule type" value="Genomic_DNA"/>
</dbReference>
<evidence type="ECO:0000259" key="15">
    <source>
        <dbReference type="PROSITE" id="PS51194"/>
    </source>
</evidence>
<feature type="region of interest" description="Disordered" evidence="13">
    <location>
        <begin position="364"/>
        <end position="461"/>
    </location>
</feature>
<dbReference type="PANTHER" id="PTHR18934">
    <property type="entry name" value="ATP-DEPENDENT RNA HELICASE"/>
    <property type="match status" value="1"/>
</dbReference>
<dbReference type="Pfam" id="PF00270">
    <property type="entry name" value="DEAD"/>
    <property type="match status" value="1"/>
</dbReference>
<dbReference type="GO" id="GO:0005524">
    <property type="term" value="F:ATP binding"/>
    <property type="evidence" value="ECO:0007669"/>
    <property type="project" value="UniProtKB-KW"/>
</dbReference>
<evidence type="ECO:0000256" key="10">
    <source>
        <dbReference type="ARBA" id="ARBA00023054"/>
    </source>
</evidence>
<dbReference type="SMART" id="SM00490">
    <property type="entry name" value="HELICc"/>
    <property type="match status" value="1"/>
</dbReference>
<dbReference type="PROSITE" id="PS00690">
    <property type="entry name" value="DEAH_ATP_HELICASE"/>
    <property type="match status" value="1"/>
</dbReference>
<feature type="compositionally biased region" description="Basic and acidic residues" evidence="13">
    <location>
        <begin position="449"/>
        <end position="461"/>
    </location>
</feature>
<dbReference type="FunFam" id="1.20.120.1080:FF:000002">
    <property type="entry name" value="Putative ATP-dependent RNA helicase DHX36"/>
    <property type="match status" value="1"/>
</dbReference>
<dbReference type="InterPro" id="IPR048333">
    <property type="entry name" value="HA2_WH"/>
</dbReference>
<evidence type="ECO:0000256" key="2">
    <source>
        <dbReference type="ARBA" id="ARBA00012552"/>
    </source>
</evidence>
<feature type="region of interest" description="Disordered" evidence="13">
    <location>
        <begin position="595"/>
        <end position="640"/>
    </location>
</feature>
<keyword evidence="17" id="KW-1185">Reference proteome</keyword>
<comment type="catalytic activity">
    <reaction evidence="11">
        <text>ATP + H2O = ADP + phosphate + H(+)</text>
        <dbReference type="Rhea" id="RHEA:13065"/>
        <dbReference type="ChEBI" id="CHEBI:15377"/>
        <dbReference type="ChEBI" id="CHEBI:15378"/>
        <dbReference type="ChEBI" id="CHEBI:30616"/>
        <dbReference type="ChEBI" id="CHEBI:43474"/>
        <dbReference type="ChEBI" id="CHEBI:456216"/>
        <dbReference type="EC" id="3.6.4.13"/>
    </reaction>
</comment>
<organism evidence="16 17">
    <name type="scientific">Chloropicon roscoffensis</name>
    <dbReference type="NCBI Taxonomy" id="1461544"/>
    <lineage>
        <taxon>Eukaryota</taxon>
        <taxon>Viridiplantae</taxon>
        <taxon>Chlorophyta</taxon>
        <taxon>Chloropicophyceae</taxon>
        <taxon>Chloropicales</taxon>
        <taxon>Chloropicaceae</taxon>
        <taxon>Chloropicon</taxon>
    </lineage>
</organism>
<dbReference type="Gene3D" id="3.40.50.300">
    <property type="entry name" value="P-loop containing nucleotide triphosphate hydrolases"/>
    <property type="match status" value="2"/>
</dbReference>
<dbReference type="Pfam" id="PF04408">
    <property type="entry name" value="WHD_HA2"/>
    <property type="match status" value="1"/>
</dbReference>
<dbReference type="Pfam" id="PF07717">
    <property type="entry name" value="OB_NTP_bind"/>
    <property type="match status" value="1"/>
</dbReference>
<evidence type="ECO:0000256" key="3">
    <source>
        <dbReference type="ARBA" id="ARBA00022490"/>
    </source>
</evidence>
<dbReference type="Pfam" id="PF24385">
    <property type="entry name" value="DSRM_DHX29"/>
    <property type="match status" value="1"/>
</dbReference>
<dbReference type="EC" id="3.6.4.13" evidence="2"/>
<dbReference type="SUPFAM" id="SSF54768">
    <property type="entry name" value="dsRNA-binding domain-like"/>
    <property type="match status" value="1"/>
</dbReference>
<dbReference type="InterPro" id="IPR027417">
    <property type="entry name" value="P-loop_NTPase"/>
</dbReference>
<dbReference type="GO" id="GO:0003723">
    <property type="term" value="F:RNA binding"/>
    <property type="evidence" value="ECO:0007669"/>
    <property type="project" value="TreeGrafter"/>
</dbReference>
<dbReference type="InterPro" id="IPR014001">
    <property type="entry name" value="Helicase_ATP-bd"/>
</dbReference>
<dbReference type="PANTHER" id="PTHR18934:SF246">
    <property type="entry name" value="DEXH-BOX ATP-DEPENDENT RNA HELICASE DEXH4, CHLOROPLASTIC-RELATED"/>
    <property type="match status" value="1"/>
</dbReference>
<dbReference type="InterPro" id="IPR011545">
    <property type="entry name" value="DEAD/DEAH_box_helicase_dom"/>
</dbReference>
<evidence type="ECO:0000256" key="8">
    <source>
        <dbReference type="ARBA" id="ARBA00022840"/>
    </source>
</evidence>
<protein>
    <recommendedName>
        <fullName evidence="2">RNA helicase</fullName>
        <ecNumber evidence="2">3.6.4.13</ecNumber>
    </recommendedName>
</protein>
<evidence type="ECO:0000259" key="14">
    <source>
        <dbReference type="PROSITE" id="PS51192"/>
    </source>
</evidence>
<feature type="compositionally biased region" description="Basic and acidic residues" evidence="13">
    <location>
        <begin position="293"/>
        <end position="303"/>
    </location>
</feature>
<dbReference type="SMART" id="SM00847">
    <property type="entry name" value="HA2"/>
    <property type="match status" value="1"/>
</dbReference>
<evidence type="ECO:0000256" key="13">
    <source>
        <dbReference type="SAM" id="MobiDB-lite"/>
    </source>
</evidence>
<proteinExistence type="inferred from homology"/>
<dbReference type="Proteomes" id="UP001472866">
    <property type="component" value="Chromosome 03"/>
</dbReference>
<keyword evidence="3" id="KW-0963">Cytoplasm</keyword>
<dbReference type="InterPro" id="IPR056328">
    <property type="entry name" value="DSRM_DHX29"/>
</dbReference>
<evidence type="ECO:0000256" key="9">
    <source>
        <dbReference type="ARBA" id="ARBA00022917"/>
    </source>
</evidence>
<dbReference type="SUPFAM" id="SSF52540">
    <property type="entry name" value="P-loop containing nucleoside triphosphate hydrolases"/>
    <property type="match status" value="1"/>
</dbReference>
<keyword evidence="7 16" id="KW-0347">Helicase</keyword>
<feature type="compositionally biased region" description="Gly residues" evidence="13">
    <location>
        <begin position="366"/>
        <end position="375"/>
    </location>
</feature>
<evidence type="ECO:0000256" key="12">
    <source>
        <dbReference type="ARBA" id="ARBA00060772"/>
    </source>
</evidence>
<dbReference type="InterPro" id="IPR001650">
    <property type="entry name" value="Helicase_C-like"/>
</dbReference>
<evidence type="ECO:0000256" key="1">
    <source>
        <dbReference type="ARBA" id="ARBA00008792"/>
    </source>
</evidence>
<dbReference type="FunFam" id="3.40.50.300:FF:000325">
    <property type="entry name" value="ATP-dependent RNA helicase DHX29"/>
    <property type="match status" value="1"/>
</dbReference>
<name>A0AAX4P4I7_9CHLO</name>
<evidence type="ECO:0000256" key="4">
    <source>
        <dbReference type="ARBA" id="ARBA00022540"/>
    </source>
</evidence>
<evidence type="ECO:0000256" key="7">
    <source>
        <dbReference type="ARBA" id="ARBA00022806"/>
    </source>
</evidence>
<dbReference type="CDD" id="cd18791">
    <property type="entry name" value="SF2_C_RHA"/>
    <property type="match status" value="1"/>
</dbReference>
<dbReference type="PROSITE" id="PS51192">
    <property type="entry name" value="HELICASE_ATP_BIND_1"/>
    <property type="match status" value="1"/>
</dbReference>
<gene>
    <name evidence="16" type="ORF">HKI87_03g23310</name>
</gene>
<dbReference type="CDD" id="cd17917">
    <property type="entry name" value="DEXHc_RHA-like"/>
    <property type="match status" value="1"/>
</dbReference>
<dbReference type="InterPro" id="IPR011709">
    <property type="entry name" value="DEAD-box_helicase_OB_fold"/>
</dbReference>
<keyword evidence="6" id="KW-0378">Hydrolase</keyword>
<dbReference type="GO" id="GO:0003724">
    <property type="term" value="F:RNA helicase activity"/>
    <property type="evidence" value="ECO:0007669"/>
    <property type="project" value="UniProtKB-EC"/>
</dbReference>
<dbReference type="Pfam" id="PF24899">
    <property type="entry name" value="UBA_DHX29"/>
    <property type="match status" value="1"/>
</dbReference>
<keyword evidence="5" id="KW-0547">Nucleotide-binding</keyword>
<keyword evidence="10" id="KW-0175">Coiled coil</keyword>
<evidence type="ECO:0000256" key="11">
    <source>
        <dbReference type="ARBA" id="ARBA00047984"/>
    </source>
</evidence>
<sequence length="1463" mass="162924">MGRKKGGRQQQQQQGKKKVKTTTSASRKVNFAFAGSGTGNGTKAAIGSGPAPKPSKPEGKLEISLSHEAALRSTISELWRTVETDEDVSERRRRKLAQSPSRLKEEVVSVYDEVMRLGFTKGQAEDSLTSCSRDWISRDSVLDWLCINYPADELPRKLASGAFSVGSAGSVEVITKGAPESPPEDEAKAREDREREDRSRREEEARRLEEEARRRREAEQLEARRREEAARKKREEEAQNKDWIKRYMESAYDEEEEGESEGDEDFAMIMASNPGASDDKDGKWKMYADAREVERRRRARPEDPSEAAAEVAAELEVAKAEAAGAKAAGDRERQREAGKMIRDLKKELRDLGFDDESQLAVAVHGQGDGVDGGPGSLDLGMLESMDLGEPARGKDDSDTSDDGEVFGGAMFDEDAEDDYVPVQRLASEDKEISEEWLPRESKKRVKAKPQKDQPKKHEQLRMPKVLLQQHCQRNQLPNPKYERLPSEPSGTFRYAVVVETMAVVKGRKKRLEQKKFELAEEEEDWSSIQDAQNAVAARSLFHITGQQPLYRIIPSPYREMWVRWETESNAEDPEVREEQNVERDQFVDNLVAKMMEAEPSSRGTGDKGDTGSERAGGPSRKQHSRQRKGGANRGGPKNKTLLEELQKREKSERSGVPLPINEIRNTISEALVDNDFLIVCGETGSGKTTQVPQFILDNLIREEKGEDAFVVCTQPRRIAAVSVAERVASERLEPPPGQRGSRVGYHVRLDASTTSDTKLLFCTTGILLRKLIGDPLLSSVSHVVIDEVHERTVQSDLLLAMIRDIVYRRKQHAGMAPLKLVLMSATIDTTLLSAYLDGCPVLSVGGRTFPVEQNYLEDIYEMIDYQLDQDNPASYRLRSQNVNVLVGSQTRDKVIRSNWGDDIAGDEVLNPAYNPESFTDCSMRTRRNLMRLNEEKIDYELIQSLLVHIDENFDEGAVLVFLPGMAEINNLYDQLTSSYHFGKEAAKRDWIMPLHSNISPEEQRGVFKNPPKGIRKFVLATNIAETSITIDDIVFVVDSGHVKERQYDASRGLGMLIEGWISAASAKQRKGRAGRVQPGVCFSLFTSDRAGKMKKHPVPEIMRVPLEEVCLHIRKLQLGLCKEFLGRMVEPPHSHAIDAAVSALTNIGAITADETLTPLGDHLAGLPVDCRIGKLLLLGTILGCLSSILTVAACLSYKTPFASSYEERDAADRCKAALCLPTTKTIASGQCSDHLAMVAAYNGWLEAKRQKGSGAARAYAKAQHLSQATLYMITDLRKQLVMMLRDIGFVQGGRRGDSIDDPDSRYNRFSANPTFVKNCLCAALYPNVAMLGPEGAWLSDGGDQLHCHPSSVNHGEGGRLGPASATFLVYLEKIKTKRVYLHDTTVVTPYTLMLFCGGEFSIVYERGLVEIDGWIRLRVPAQTAVLFKKMRQIINGHLISKLHTSSGVSDYSDKLMDSLSRIV</sequence>
<feature type="compositionally biased region" description="Basic and acidic residues" evidence="13">
    <location>
        <begin position="185"/>
        <end position="245"/>
    </location>
</feature>
<dbReference type="PROSITE" id="PS51194">
    <property type="entry name" value="HELICASE_CTER"/>
    <property type="match status" value="1"/>
</dbReference>
<accession>A0AAX4P4I7</accession>
<dbReference type="Pfam" id="PF00271">
    <property type="entry name" value="Helicase_C"/>
    <property type="match status" value="1"/>
</dbReference>
<dbReference type="GO" id="GO:0003743">
    <property type="term" value="F:translation initiation factor activity"/>
    <property type="evidence" value="ECO:0007669"/>
    <property type="project" value="UniProtKB-KW"/>
</dbReference>
<evidence type="ECO:0000256" key="6">
    <source>
        <dbReference type="ARBA" id="ARBA00022801"/>
    </source>
</evidence>
<feature type="region of interest" description="Disordered" evidence="13">
    <location>
        <begin position="173"/>
        <end position="245"/>
    </location>
</feature>
<reference evidence="16 17" key="1">
    <citation type="submission" date="2024-03" db="EMBL/GenBank/DDBJ databases">
        <title>Complete genome sequence of the green alga Chloropicon roscoffensis RCC1871.</title>
        <authorList>
            <person name="Lemieux C."/>
            <person name="Pombert J.-F."/>
            <person name="Otis C."/>
            <person name="Turmel M."/>
        </authorList>
    </citation>
    <scope>NUCLEOTIDE SEQUENCE [LARGE SCALE GENOMIC DNA]</scope>
    <source>
        <strain evidence="16 17">RCC1871</strain>
    </source>
</reference>
<evidence type="ECO:0000313" key="16">
    <source>
        <dbReference type="EMBL" id="WZN60797.1"/>
    </source>
</evidence>
<dbReference type="InterPro" id="IPR007502">
    <property type="entry name" value="Helicase-assoc_dom"/>
</dbReference>
<dbReference type="SMART" id="SM00487">
    <property type="entry name" value="DEXDc"/>
    <property type="match status" value="1"/>
</dbReference>
<dbReference type="Pfam" id="PF21010">
    <property type="entry name" value="HA2_C"/>
    <property type="match status" value="1"/>
</dbReference>
<feature type="region of interest" description="Disordered" evidence="13">
    <location>
        <begin position="1"/>
        <end position="61"/>
    </location>
</feature>
<keyword evidence="4" id="KW-0396">Initiation factor</keyword>
<feature type="compositionally biased region" description="Basic residues" evidence="13">
    <location>
        <begin position="620"/>
        <end position="630"/>
    </location>
</feature>
<dbReference type="InterPro" id="IPR056890">
    <property type="entry name" value="UBA_DHX29-like"/>
</dbReference>
<dbReference type="Gene3D" id="1.20.120.1080">
    <property type="match status" value="1"/>
</dbReference>
<dbReference type="FunFam" id="3.40.50.300:FF:000500">
    <property type="entry name" value="ATP-dependent RNA helicase DHX29"/>
    <property type="match status" value="1"/>
</dbReference>
<feature type="region of interest" description="Disordered" evidence="13">
    <location>
        <begin position="293"/>
        <end position="313"/>
    </location>
</feature>
<comment type="similarity">
    <text evidence="12">Belongs to the DExH box helicase family.</text>
</comment>
<feature type="domain" description="Helicase ATP-binding" evidence="14">
    <location>
        <begin position="668"/>
        <end position="845"/>
    </location>
</feature>
<keyword evidence="8" id="KW-0067">ATP-binding</keyword>
<dbReference type="GO" id="GO:0016787">
    <property type="term" value="F:hydrolase activity"/>
    <property type="evidence" value="ECO:0007669"/>
    <property type="project" value="UniProtKB-KW"/>
</dbReference>
<evidence type="ECO:0000256" key="5">
    <source>
        <dbReference type="ARBA" id="ARBA00022741"/>
    </source>
</evidence>
<feature type="domain" description="Helicase C-terminal" evidence="15">
    <location>
        <begin position="941"/>
        <end position="1117"/>
    </location>
</feature>
<dbReference type="InterPro" id="IPR002464">
    <property type="entry name" value="DNA/RNA_helicase_DEAH_CS"/>
</dbReference>
<dbReference type="Gene3D" id="3.30.160.20">
    <property type="match status" value="1"/>
</dbReference>
<comment type="similarity">
    <text evidence="1">Belongs to the DEAD box helicase family. DEAH subfamily.</text>
</comment>
<keyword evidence="9" id="KW-0648">Protein biosynthesis</keyword>
<evidence type="ECO:0000313" key="17">
    <source>
        <dbReference type="Proteomes" id="UP001472866"/>
    </source>
</evidence>